<keyword evidence="1" id="KW-0472">Membrane</keyword>
<feature type="non-terminal residue" evidence="2">
    <location>
        <position position="1"/>
    </location>
</feature>
<proteinExistence type="predicted"/>
<feature type="transmembrane region" description="Helical" evidence="1">
    <location>
        <begin position="21"/>
        <end position="44"/>
    </location>
</feature>
<organism evidence="2 3">
    <name type="scientific">Datura stramonium</name>
    <name type="common">Jimsonweed</name>
    <name type="synonym">Common thornapple</name>
    <dbReference type="NCBI Taxonomy" id="4076"/>
    <lineage>
        <taxon>Eukaryota</taxon>
        <taxon>Viridiplantae</taxon>
        <taxon>Streptophyta</taxon>
        <taxon>Embryophyta</taxon>
        <taxon>Tracheophyta</taxon>
        <taxon>Spermatophyta</taxon>
        <taxon>Magnoliopsida</taxon>
        <taxon>eudicotyledons</taxon>
        <taxon>Gunneridae</taxon>
        <taxon>Pentapetalae</taxon>
        <taxon>asterids</taxon>
        <taxon>lamiids</taxon>
        <taxon>Solanales</taxon>
        <taxon>Solanaceae</taxon>
        <taxon>Solanoideae</taxon>
        <taxon>Datureae</taxon>
        <taxon>Datura</taxon>
    </lineage>
</organism>
<reference evidence="2 3" key="1">
    <citation type="journal article" date="2021" name="BMC Genomics">
        <title>Datura genome reveals duplications of psychoactive alkaloid biosynthetic genes and high mutation rate following tissue culture.</title>
        <authorList>
            <person name="Rajewski A."/>
            <person name="Carter-House D."/>
            <person name="Stajich J."/>
            <person name="Litt A."/>
        </authorList>
    </citation>
    <scope>NUCLEOTIDE SEQUENCE [LARGE SCALE GENOMIC DNA]</scope>
    <source>
        <strain evidence="2">AR-01</strain>
    </source>
</reference>
<keyword evidence="1" id="KW-0812">Transmembrane</keyword>
<gene>
    <name evidence="2" type="ORF">HAX54_024406</name>
</gene>
<dbReference type="Proteomes" id="UP000823775">
    <property type="component" value="Unassembled WGS sequence"/>
</dbReference>
<protein>
    <submittedName>
        <fullName evidence="2">Uncharacterized protein</fullName>
    </submittedName>
</protein>
<sequence length="87" mass="10101">TLKISYLKHPPRIARLKEKSGLILAFVSQGFVYFPHLVIFHHLVSPLPGYMPRLLPFSMRSSIAFHPYPKVQSSIASFSLRWPLRRK</sequence>
<keyword evidence="1" id="KW-1133">Transmembrane helix</keyword>
<dbReference type="EMBL" id="JACEIK010002975">
    <property type="protein sequence ID" value="MCD9639700.1"/>
    <property type="molecule type" value="Genomic_DNA"/>
</dbReference>
<name>A0ABS8UZZ4_DATST</name>
<keyword evidence="3" id="KW-1185">Reference proteome</keyword>
<evidence type="ECO:0000313" key="2">
    <source>
        <dbReference type="EMBL" id="MCD9639700.1"/>
    </source>
</evidence>
<comment type="caution">
    <text evidence="2">The sequence shown here is derived from an EMBL/GenBank/DDBJ whole genome shotgun (WGS) entry which is preliminary data.</text>
</comment>
<accession>A0ABS8UZZ4</accession>
<evidence type="ECO:0000256" key="1">
    <source>
        <dbReference type="SAM" id="Phobius"/>
    </source>
</evidence>
<evidence type="ECO:0000313" key="3">
    <source>
        <dbReference type="Proteomes" id="UP000823775"/>
    </source>
</evidence>
<feature type="non-terminal residue" evidence="2">
    <location>
        <position position="87"/>
    </location>
</feature>